<dbReference type="NCBIfam" id="TIGR01059">
    <property type="entry name" value="gyrB"/>
    <property type="match status" value="1"/>
</dbReference>
<accession>A0A5S5C7D1</accession>
<feature type="binding site" evidence="11">
    <location>
        <position position="426"/>
    </location>
    <ligand>
        <name>Mg(2+)</name>
        <dbReference type="ChEBI" id="CHEBI:18420"/>
        <label>1</label>
        <note>catalytic</note>
    </ligand>
</feature>
<comment type="miscellaneous">
    <text evidence="11">Few gyrases are as efficient as E.coli at forming negative supercoils. Not all organisms have 2 type II topoisomerases; in organisms with a single type II topoisomerase this enzyme also has to decatenate newly replicated chromosomes.</text>
</comment>
<comment type="caution">
    <text evidence="13">The sequence shown here is derived from an EMBL/GenBank/DDBJ whole genome shotgun (WGS) entry which is preliminary data.</text>
</comment>
<dbReference type="GO" id="GO:0005694">
    <property type="term" value="C:chromosome"/>
    <property type="evidence" value="ECO:0007669"/>
    <property type="project" value="InterPro"/>
</dbReference>
<evidence type="ECO:0000256" key="5">
    <source>
        <dbReference type="ARBA" id="ARBA00022840"/>
    </source>
</evidence>
<dbReference type="EMBL" id="VNHS01000004">
    <property type="protein sequence ID" value="TYP75331.1"/>
    <property type="molecule type" value="Genomic_DNA"/>
</dbReference>
<dbReference type="PANTHER" id="PTHR45866">
    <property type="entry name" value="DNA GYRASE/TOPOISOMERASE SUBUNIT B"/>
    <property type="match status" value="1"/>
</dbReference>
<gene>
    <name evidence="11" type="primary">gyrB</name>
    <name evidence="13" type="ORF">BCM02_1045</name>
</gene>
<comment type="subunit">
    <text evidence="10">Heterotetramer composed of ParC and ParE.</text>
</comment>
<dbReference type="InterPro" id="IPR020568">
    <property type="entry name" value="Ribosomal_Su5_D2-typ_SF"/>
</dbReference>
<comment type="subunit">
    <text evidence="11">Heterotetramer, composed of two GyrA and two GyrB chains. In the heterotetramer, GyrA contains the active site tyrosine that forms a transient covalent intermediate with DNA, while GyrB binds cofactors and catalyzes ATP hydrolysis.</text>
</comment>
<name>A0A5S5C7D1_9BACL</name>
<dbReference type="EC" id="5.6.2.2" evidence="11"/>
<proteinExistence type="inferred from homology"/>
<organism evidence="13 14">
    <name type="scientific">Paenibacillus methanolicus</name>
    <dbReference type="NCBI Taxonomy" id="582686"/>
    <lineage>
        <taxon>Bacteria</taxon>
        <taxon>Bacillati</taxon>
        <taxon>Bacillota</taxon>
        <taxon>Bacilli</taxon>
        <taxon>Bacillales</taxon>
        <taxon>Paenibacillaceae</taxon>
        <taxon>Paenibacillus</taxon>
    </lineage>
</organism>
<dbReference type="GO" id="GO:0005524">
    <property type="term" value="F:ATP binding"/>
    <property type="evidence" value="ECO:0007669"/>
    <property type="project" value="UniProtKB-UniRule"/>
</dbReference>
<dbReference type="Pfam" id="PF02518">
    <property type="entry name" value="HATPase_c"/>
    <property type="match status" value="1"/>
</dbReference>
<keyword evidence="4 11" id="KW-0547">Nucleotide-binding</keyword>
<feature type="site" description="Interaction with DNA" evidence="11">
    <location>
        <position position="451"/>
    </location>
</feature>
<dbReference type="InterPro" id="IPR006171">
    <property type="entry name" value="TOPRIM_dom"/>
</dbReference>
<protein>
    <recommendedName>
        <fullName evidence="11">DNA gyrase subunit B</fullName>
        <ecNumber evidence="11">5.6.2.2</ecNumber>
    </recommendedName>
</protein>
<dbReference type="InterPro" id="IPR000565">
    <property type="entry name" value="Topo_IIA_B"/>
</dbReference>
<evidence type="ECO:0000256" key="9">
    <source>
        <dbReference type="ARBA" id="ARBA00023235"/>
    </source>
</evidence>
<keyword evidence="5 11" id="KW-0067">ATP-binding</keyword>
<keyword evidence="6 11" id="KW-0460">Magnesium</keyword>
<evidence type="ECO:0000313" key="14">
    <source>
        <dbReference type="Proteomes" id="UP000323257"/>
    </source>
</evidence>
<keyword evidence="11" id="KW-0963">Cytoplasm</keyword>
<dbReference type="GO" id="GO:0006261">
    <property type="term" value="P:DNA-templated DNA replication"/>
    <property type="evidence" value="ECO:0007669"/>
    <property type="project" value="UniProtKB-UniRule"/>
</dbReference>
<dbReference type="NCBIfam" id="NF011501">
    <property type="entry name" value="PRK14939.1"/>
    <property type="match status" value="1"/>
</dbReference>
<comment type="similarity">
    <text evidence="2 11">Belongs to the type II topoisomerase GyrB family.</text>
</comment>
<dbReference type="FunFam" id="3.40.50.670:FF:000002">
    <property type="entry name" value="DNA gyrase subunit B"/>
    <property type="match status" value="1"/>
</dbReference>
<dbReference type="FunFam" id="3.30.565.10:FF:000002">
    <property type="entry name" value="DNA gyrase subunit B"/>
    <property type="match status" value="1"/>
</dbReference>
<dbReference type="OrthoDB" id="9802808at2"/>
<dbReference type="Pfam" id="PF00204">
    <property type="entry name" value="DNA_gyraseB"/>
    <property type="match status" value="1"/>
</dbReference>
<keyword evidence="3 11" id="KW-0479">Metal-binding</keyword>
<dbReference type="GO" id="GO:0034335">
    <property type="term" value="F:DNA negative supercoiling activity"/>
    <property type="evidence" value="ECO:0007669"/>
    <property type="project" value="UniProtKB-ARBA"/>
</dbReference>
<dbReference type="RefSeq" id="WP_148929280.1">
    <property type="nucleotide sequence ID" value="NZ_VNHS01000004.1"/>
</dbReference>
<dbReference type="PRINTS" id="PR01159">
    <property type="entry name" value="DNAGYRASEB"/>
</dbReference>
<evidence type="ECO:0000256" key="2">
    <source>
        <dbReference type="ARBA" id="ARBA00010708"/>
    </source>
</evidence>
<dbReference type="GO" id="GO:0005737">
    <property type="term" value="C:cytoplasm"/>
    <property type="evidence" value="ECO:0007669"/>
    <property type="project" value="UniProtKB-SubCell"/>
</dbReference>
<dbReference type="FunFam" id="3.30.230.10:FF:000005">
    <property type="entry name" value="DNA gyrase subunit B"/>
    <property type="match status" value="1"/>
</dbReference>
<dbReference type="InterPro" id="IPR013759">
    <property type="entry name" value="Topo_IIA_B_C"/>
</dbReference>
<dbReference type="AlphaFoldDB" id="A0A5S5C7D1"/>
<keyword evidence="9 11" id="KW-0413">Isomerase</keyword>
<dbReference type="Pfam" id="PF00986">
    <property type="entry name" value="DNA_gyraseB_C"/>
    <property type="match status" value="1"/>
</dbReference>
<evidence type="ECO:0000256" key="8">
    <source>
        <dbReference type="ARBA" id="ARBA00023125"/>
    </source>
</evidence>
<dbReference type="SMART" id="SM00387">
    <property type="entry name" value="HATPase_c"/>
    <property type="match status" value="1"/>
</dbReference>
<evidence type="ECO:0000256" key="7">
    <source>
        <dbReference type="ARBA" id="ARBA00023029"/>
    </source>
</evidence>
<comment type="catalytic activity">
    <reaction evidence="1 11">
        <text>ATP-dependent breakage, passage and rejoining of double-stranded DNA.</text>
        <dbReference type="EC" id="5.6.2.2"/>
    </reaction>
</comment>
<feature type="binding site" evidence="11">
    <location>
        <position position="499"/>
    </location>
    <ligand>
        <name>Mg(2+)</name>
        <dbReference type="ChEBI" id="CHEBI:18420"/>
        <label>2</label>
    </ligand>
</feature>
<dbReference type="SUPFAM" id="SSF54211">
    <property type="entry name" value="Ribosomal protein S5 domain 2-like"/>
    <property type="match status" value="1"/>
</dbReference>
<dbReference type="InterPro" id="IPR034160">
    <property type="entry name" value="TOPRIM_GyrB"/>
</dbReference>
<keyword evidence="14" id="KW-1185">Reference proteome</keyword>
<evidence type="ECO:0000256" key="1">
    <source>
        <dbReference type="ARBA" id="ARBA00000185"/>
    </source>
</evidence>
<dbReference type="InterPro" id="IPR013506">
    <property type="entry name" value="Topo_IIA_bsu_dom2"/>
</dbReference>
<dbReference type="InterPro" id="IPR002288">
    <property type="entry name" value="DNA_gyrase_B_C"/>
</dbReference>
<feature type="site" description="Interaction with DNA" evidence="11">
    <location>
        <position position="454"/>
    </location>
</feature>
<dbReference type="GO" id="GO:0003677">
    <property type="term" value="F:DNA binding"/>
    <property type="evidence" value="ECO:0007669"/>
    <property type="project" value="UniProtKB-KW"/>
</dbReference>
<dbReference type="CDD" id="cd00822">
    <property type="entry name" value="TopoII_Trans_DNA_gyrase"/>
    <property type="match status" value="1"/>
</dbReference>
<dbReference type="PROSITE" id="PS50880">
    <property type="entry name" value="TOPRIM"/>
    <property type="match status" value="1"/>
</dbReference>
<evidence type="ECO:0000256" key="6">
    <source>
        <dbReference type="ARBA" id="ARBA00022842"/>
    </source>
</evidence>
<dbReference type="InterPro" id="IPR011557">
    <property type="entry name" value="GyrB"/>
</dbReference>
<feature type="binding site" evidence="11">
    <location>
        <position position="501"/>
    </location>
    <ligand>
        <name>Mg(2+)</name>
        <dbReference type="ChEBI" id="CHEBI:18420"/>
        <label>2</label>
    </ligand>
</feature>
<dbReference type="Proteomes" id="UP000323257">
    <property type="component" value="Unassembled WGS sequence"/>
</dbReference>
<dbReference type="InterPro" id="IPR003594">
    <property type="entry name" value="HATPase_dom"/>
</dbReference>
<dbReference type="CDD" id="cd16928">
    <property type="entry name" value="HATPase_GyrB-like"/>
    <property type="match status" value="1"/>
</dbReference>
<dbReference type="CDD" id="cd03366">
    <property type="entry name" value="TOPRIM_TopoIIA_GyrB"/>
    <property type="match status" value="1"/>
</dbReference>
<evidence type="ECO:0000256" key="3">
    <source>
        <dbReference type="ARBA" id="ARBA00022723"/>
    </source>
</evidence>
<dbReference type="InterPro" id="IPR013760">
    <property type="entry name" value="Topo_IIA-like_dom_sf"/>
</dbReference>
<dbReference type="PROSITE" id="PS00177">
    <property type="entry name" value="TOPOISOMERASE_II"/>
    <property type="match status" value="1"/>
</dbReference>
<dbReference type="PANTHER" id="PTHR45866:SF1">
    <property type="entry name" value="DNA GYRASE SUBUNIT B, MITOCHONDRIAL"/>
    <property type="match status" value="1"/>
</dbReference>
<dbReference type="HAMAP" id="MF_01898">
    <property type="entry name" value="GyrB"/>
    <property type="match status" value="1"/>
</dbReference>
<evidence type="ECO:0000256" key="10">
    <source>
        <dbReference type="ARBA" id="ARBA00063644"/>
    </source>
</evidence>
<comment type="function">
    <text evidence="11">A type II topoisomerase that negatively supercoils closed circular double-stranded (ds) DNA in an ATP-dependent manner to modulate DNA topology and maintain chromosomes in an underwound state. Negative supercoiling favors strand separation, and DNA replication, transcription, recombination and repair, all of which involve strand separation. Also able to catalyze the interconversion of other topological isomers of dsDNA rings, including catenanes and knotted rings. Type II topoisomerases break and join 2 DNA strands simultaneously in an ATP-dependent manner.</text>
</comment>
<evidence type="ECO:0000313" key="13">
    <source>
        <dbReference type="EMBL" id="TYP75331.1"/>
    </source>
</evidence>
<dbReference type="SUPFAM" id="SSF56719">
    <property type="entry name" value="Type II DNA topoisomerase"/>
    <property type="match status" value="1"/>
</dbReference>
<dbReference type="InterPro" id="IPR018522">
    <property type="entry name" value="TopoIIA_CS"/>
</dbReference>
<dbReference type="PRINTS" id="PR00418">
    <property type="entry name" value="TPI2FAMILY"/>
</dbReference>
<feature type="domain" description="Toprim" evidence="12">
    <location>
        <begin position="420"/>
        <end position="534"/>
    </location>
</feature>
<dbReference type="InterPro" id="IPR001241">
    <property type="entry name" value="Topo_IIA"/>
</dbReference>
<dbReference type="NCBIfam" id="NF004189">
    <property type="entry name" value="PRK05644.1"/>
    <property type="match status" value="1"/>
</dbReference>
<dbReference type="Gene3D" id="3.30.230.10">
    <property type="match status" value="1"/>
</dbReference>
<dbReference type="SUPFAM" id="SSF55874">
    <property type="entry name" value="ATPase domain of HSP90 chaperone/DNA topoisomerase II/histidine kinase"/>
    <property type="match status" value="1"/>
</dbReference>
<dbReference type="InterPro" id="IPR014721">
    <property type="entry name" value="Ribsml_uS5_D2-typ_fold_subgr"/>
</dbReference>
<dbReference type="SMART" id="SM00433">
    <property type="entry name" value="TOP2c"/>
    <property type="match status" value="1"/>
</dbReference>
<evidence type="ECO:0000256" key="11">
    <source>
        <dbReference type="HAMAP-Rule" id="MF_01898"/>
    </source>
</evidence>
<comment type="subcellular location">
    <subcellularLocation>
        <location evidence="11">Cytoplasm</location>
    </subcellularLocation>
</comment>
<dbReference type="Gene3D" id="3.40.50.670">
    <property type="match status" value="1"/>
</dbReference>
<keyword evidence="7 11" id="KW-0799">Topoisomerase</keyword>
<feature type="binding site" evidence="11">
    <location>
        <position position="499"/>
    </location>
    <ligand>
        <name>Mg(2+)</name>
        <dbReference type="ChEBI" id="CHEBI:18420"/>
        <label>1</label>
        <note>catalytic</note>
    </ligand>
</feature>
<evidence type="ECO:0000256" key="4">
    <source>
        <dbReference type="ARBA" id="ARBA00022741"/>
    </source>
</evidence>
<reference evidence="13 14" key="1">
    <citation type="submission" date="2019-07" db="EMBL/GenBank/DDBJ databases">
        <title>Genomic Encyclopedia of Type Strains, Phase III (KMG-III): the genomes of soil and plant-associated and newly described type strains.</title>
        <authorList>
            <person name="Whitman W."/>
        </authorList>
    </citation>
    <scope>NUCLEOTIDE SEQUENCE [LARGE SCALE GENOMIC DNA]</scope>
    <source>
        <strain evidence="13 14">BL24</strain>
    </source>
</reference>
<keyword evidence="8" id="KW-0238">DNA-binding</keyword>
<sequence length="636" mass="71140">MSLNQHTYDESQIQVLEGLEAVRKRPGMYIGSTSSKGLHHLVWEVVDNSIDEALAGFCTRIDVTIHEDNSITVVDNGRGIPVGENVKLKKSTLEVVMTVLHAGGKFGGEGYKVSGGLHGVGISVVNALSEQVIVTVKREGKVHQQEYRRGTPQSDLQIIGDSDETGTTVRFKPDPEIFTETTVYEYEILQGRIRELAFLNKGIEINLTDERTATSNTFKFDGGIIEFVQHLNRKREALHETPIYVEGAKDNIHVEVALQYNDSYTENIYSFANNINTHEGGTHESGFKSALTRIINDYARKTNLVKDNDSNLSGDDVREGLTAIISVKIPEPQFEGQTKTKLGNSEVRGIVESFFAEKFQEFLEENPAVSRKIIDKGLQAARAREAARKARELTRRKSALEVSSLPGKLADCSSKDASISELYIVEGDSAGGSAKQGRDRHFQAILPLRGKILNVEKARLDKILGNAEIRAIITALGTGISDDFDISKARYHKVIIMTDADVDGAHIRTLLLTFFYRYMRKILEAGYIYIAQPPLFKIERNKVVRYAQSERERDEIIAEFGEGVKVNVQRYKGLGEMNAGQLWETTMDPESRTMLQVSIEDAIKADEIFETLMGDEVEPRRDFIQQFAKFVKNLDV</sequence>
<dbReference type="Gene3D" id="3.30.565.10">
    <property type="entry name" value="Histidine kinase-like ATPase, C-terminal domain"/>
    <property type="match status" value="1"/>
</dbReference>
<dbReference type="Pfam" id="PF01751">
    <property type="entry name" value="Toprim"/>
    <property type="match status" value="1"/>
</dbReference>
<dbReference type="InterPro" id="IPR036890">
    <property type="entry name" value="HATPase_C_sf"/>
</dbReference>
<dbReference type="GO" id="GO:0046872">
    <property type="term" value="F:metal ion binding"/>
    <property type="evidence" value="ECO:0007669"/>
    <property type="project" value="UniProtKB-KW"/>
</dbReference>
<dbReference type="GO" id="GO:0006265">
    <property type="term" value="P:DNA topological change"/>
    <property type="evidence" value="ECO:0007669"/>
    <property type="project" value="UniProtKB-UniRule"/>
</dbReference>
<evidence type="ECO:0000259" key="12">
    <source>
        <dbReference type="PROSITE" id="PS50880"/>
    </source>
</evidence>
<comment type="cofactor">
    <cofactor evidence="11">
        <name>Mg(2+)</name>
        <dbReference type="ChEBI" id="CHEBI:18420"/>
    </cofactor>
    <cofactor evidence="11">
        <name>Mn(2+)</name>
        <dbReference type="ChEBI" id="CHEBI:29035"/>
    </cofactor>
    <cofactor evidence="11">
        <name>Ca(2+)</name>
        <dbReference type="ChEBI" id="CHEBI:29108"/>
    </cofactor>
    <text evidence="11">Binds two Mg(2+) per subunit. The magnesium ions form salt bridges with both the protein and the DNA. Can also accept other divalent metal cations, such as Mn(2+) or Ca(2+).</text>
</comment>